<protein>
    <submittedName>
        <fullName evidence="1">Protein involved in plasmid replication-relaxation</fullName>
    </submittedName>
</protein>
<sequence length="304" mass="34752">MQRLFPAHWYVSHRERFLYQPRNRRLRRTRILNRLRGQGLVERIHRPGGGSSAWFTTDTGAQLVEGRGGVTARRYRMTPVRAAGPLRDHTLATVEAGLAFLEHARRRGDRLHPLGWTPEVAHRHRDGSRGAFSSRHVISDAVMSYVLRTEAAEYPLWCFLEVDRATMPVHRVAAKIRAYERYRDYVPQLRGRAPRTIGELEAHAWKQRYGPVFPALLIVLDGAGERLLRTRMRDLAAAVRRTEPSYSQRWKLRIGVTLLPWLKDAGPAAGVFLPLHSNDDALVDLRLASDGISASEVRTLERPR</sequence>
<reference evidence="1 2" key="1">
    <citation type="submission" date="2018-03" db="EMBL/GenBank/DDBJ databases">
        <title>Genomic Encyclopedia of Archaeal and Bacterial Type Strains, Phase II (KMG-II): from individual species to whole genera.</title>
        <authorList>
            <person name="Goeker M."/>
        </authorList>
    </citation>
    <scope>NUCLEOTIDE SEQUENCE [LARGE SCALE GENOMIC DNA]</scope>
    <source>
        <strain evidence="1 2">DSM 45312</strain>
    </source>
</reference>
<keyword evidence="2" id="KW-1185">Reference proteome</keyword>
<proteinExistence type="predicted"/>
<accession>A0A2P8DE73</accession>
<organism evidence="1 2">
    <name type="scientific">Murinocardiopsis flavida</name>
    <dbReference type="NCBI Taxonomy" id="645275"/>
    <lineage>
        <taxon>Bacteria</taxon>
        <taxon>Bacillati</taxon>
        <taxon>Actinomycetota</taxon>
        <taxon>Actinomycetes</taxon>
        <taxon>Streptosporangiales</taxon>
        <taxon>Nocardiopsidaceae</taxon>
        <taxon>Murinocardiopsis</taxon>
    </lineage>
</organism>
<evidence type="ECO:0000313" key="1">
    <source>
        <dbReference type="EMBL" id="PSK95530.1"/>
    </source>
</evidence>
<dbReference type="RefSeq" id="WP_106584845.1">
    <property type="nucleotide sequence ID" value="NZ_PYGA01000015.1"/>
</dbReference>
<dbReference type="Proteomes" id="UP000240542">
    <property type="component" value="Unassembled WGS sequence"/>
</dbReference>
<dbReference type="Pfam" id="PF13814">
    <property type="entry name" value="Replic_Relax"/>
    <property type="match status" value="1"/>
</dbReference>
<dbReference type="InterPro" id="IPR025855">
    <property type="entry name" value="Replic_Relax"/>
</dbReference>
<name>A0A2P8DE73_9ACTN</name>
<comment type="caution">
    <text evidence="1">The sequence shown here is derived from an EMBL/GenBank/DDBJ whole genome shotgun (WGS) entry which is preliminary data.</text>
</comment>
<gene>
    <name evidence="1" type="ORF">CLV63_115194</name>
</gene>
<dbReference type="AlphaFoldDB" id="A0A2P8DE73"/>
<dbReference type="OrthoDB" id="4067054at2"/>
<evidence type="ECO:0000313" key="2">
    <source>
        <dbReference type="Proteomes" id="UP000240542"/>
    </source>
</evidence>
<dbReference type="EMBL" id="PYGA01000015">
    <property type="protein sequence ID" value="PSK95530.1"/>
    <property type="molecule type" value="Genomic_DNA"/>
</dbReference>